<dbReference type="GO" id="GO:0016020">
    <property type="term" value="C:membrane"/>
    <property type="evidence" value="ECO:0007669"/>
    <property type="project" value="InterPro"/>
</dbReference>
<dbReference type="GO" id="GO:0005524">
    <property type="term" value="F:ATP binding"/>
    <property type="evidence" value="ECO:0007669"/>
    <property type="project" value="UniProtKB-KW"/>
</dbReference>
<dbReference type="Proteomes" id="UP000658656">
    <property type="component" value="Unassembled WGS sequence"/>
</dbReference>
<dbReference type="PANTHER" id="PTHR24421:SF10">
    <property type="entry name" value="NITRATE_NITRITE SENSOR PROTEIN NARQ"/>
    <property type="match status" value="1"/>
</dbReference>
<feature type="domain" description="DUF7134" evidence="13">
    <location>
        <begin position="38"/>
        <end position="186"/>
    </location>
</feature>
<keyword evidence="10" id="KW-0472">Membrane</keyword>
<evidence type="ECO:0000256" key="6">
    <source>
        <dbReference type="ARBA" id="ARBA00022777"/>
    </source>
</evidence>
<dbReference type="CDD" id="cd16917">
    <property type="entry name" value="HATPase_UhpB-NarQ-NarX-like"/>
    <property type="match status" value="1"/>
</dbReference>
<dbReference type="GO" id="GO:0000155">
    <property type="term" value="F:phosphorelay sensor kinase activity"/>
    <property type="evidence" value="ECO:0007669"/>
    <property type="project" value="InterPro"/>
</dbReference>
<keyword evidence="8" id="KW-0902">Two-component regulatory system</keyword>
<name>A0A8H9MF55_9PSEU</name>
<keyword evidence="5" id="KW-0547">Nucleotide-binding</keyword>
<dbReference type="SUPFAM" id="SSF55874">
    <property type="entry name" value="ATPase domain of HSP90 chaperone/DNA topoisomerase II/histidine kinase"/>
    <property type="match status" value="1"/>
</dbReference>
<dbReference type="InterPro" id="IPR050482">
    <property type="entry name" value="Sensor_HK_TwoCompSys"/>
</dbReference>
<reference evidence="14" key="2">
    <citation type="submission" date="2020-09" db="EMBL/GenBank/DDBJ databases">
        <authorList>
            <person name="Sun Q."/>
            <person name="Zhou Y."/>
        </authorList>
    </citation>
    <scope>NUCLEOTIDE SEQUENCE</scope>
    <source>
        <strain evidence="14">CGMCC 4.7679</strain>
    </source>
</reference>
<evidence type="ECO:0000256" key="3">
    <source>
        <dbReference type="ARBA" id="ARBA00022553"/>
    </source>
</evidence>
<feature type="region of interest" description="Disordered" evidence="9">
    <location>
        <begin position="348"/>
        <end position="367"/>
    </location>
</feature>
<dbReference type="EC" id="2.7.13.3" evidence="2"/>
<dbReference type="GO" id="GO:0046983">
    <property type="term" value="F:protein dimerization activity"/>
    <property type="evidence" value="ECO:0007669"/>
    <property type="project" value="InterPro"/>
</dbReference>
<feature type="transmembrane region" description="Helical" evidence="10">
    <location>
        <begin position="137"/>
        <end position="156"/>
    </location>
</feature>
<proteinExistence type="predicted"/>
<keyword evidence="10" id="KW-1133">Transmembrane helix</keyword>
<evidence type="ECO:0000256" key="8">
    <source>
        <dbReference type="ARBA" id="ARBA00023012"/>
    </source>
</evidence>
<feature type="transmembrane region" description="Helical" evidence="10">
    <location>
        <begin position="73"/>
        <end position="90"/>
    </location>
</feature>
<evidence type="ECO:0000259" key="12">
    <source>
        <dbReference type="Pfam" id="PF07730"/>
    </source>
</evidence>
<protein>
    <recommendedName>
        <fullName evidence="2">histidine kinase</fullName>
        <ecNumber evidence="2">2.7.13.3</ecNumber>
    </recommendedName>
</protein>
<evidence type="ECO:0000259" key="11">
    <source>
        <dbReference type="Pfam" id="PF02518"/>
    </source>
</evidence>
<sequence>MDVQLPLEQLRHSRSLPLPSRYTFRMSTRPGRWSASLAADPSLALVLAVLAFVPFAANVGPQFGDLPLRHGDALGVLLALGMTLPLAVRTRWPAACFGVVAACFVLHETLAYPPTFGALGLLLALYTVAAHQNRGRWAVAVASTALYAGFCVVLTLRGSPERLPDFVLFYLALLVGAGIGALVRSRRAAEAVRRRFEAEAAKTAERARIARELHDVVTHHVTAMVVQASAARYLIGNPDQVGESLTTIGDTGRQALKELRSLLKILEATGDQGEPALDDVADLVVRTRLGGQPVELVEEGERTPLPTAAELAGYRVVQEALTNAVKYAGGHRTVVRIGYRDDTVDIEVTSDGTGDSPDRSLSGGRGLTGLEERVRNVGGELTAGAVPGGGFRVHATIPTGDER</sequence>
<keyword evidence="4" id="KW-0808">Transferase</keyword>
<evidence type="ECO:0000256" key="1">
    <source>
        <dbReference type="ARBA" id="ARBA00000085"/>
    </source>
</evidence>
<dbReference type="InterPro" id="IPR036890">
    <property type="entry name" value="HATPase_C_sf"/>
</dbReference>
<organism evidence="14 15">
    <name type="scientific">Amycolatopsis bartoniae</name>
    <dbReference type="NCBI Taxonomy" id="941986"/>
    <lineage>
        <taxon>Bacteria</taxon>
        <taxon>Bacillati</taxon>
        <taxon>Actinomycetota</taxon>
        <taxon>Actinomycetes</taxon>
        <taxon>Pseudonocardiales</taxon>
        <taxon>Pseudonocardiaceae</taxon>
        <taxon>Amycolatopsis</taxon>
    </lineage>
</organism>
<feature type="domain" description="Histidine kinase/HSP90-like ATPase" evidence="11">
    <location>
        <begin position="314"/>
        <end position="399"/>
    </location>
</feature>
<dbReference type="AlphaFoldDB" id="A0A8H9MF55"/>
<dbReference type="Gene3D" id="1.20.5.1930">
    <property type="match status" value="1"/>
</dbReference>
<dbReference type="EMBL" id="BNAV01000013">
    <property type="protein sequence ID" value="GHF79549.1"/>
    <property type="molecule type" value="Genomic_DNA"/>
</dbReference>
<evidence type="ECO:0000313" key="14">
    <source>
        <dbReference type="EMBL" id="GHF79549.1"/>
    </source>
</evidence>
<keyword evidence="6 14" id="KW-0418">Kinase</keyword>
<evidence type="ECO:0000256" key="2">
    <source>
        <dbReference type="ARBA" id="ARBA00012438"/>
    </source>
</evidence>
<dbReference type="PANTHER" id="PTHR24421">
    <property type="entry name" value="NITRATE/NITRITE SENSOR PROTEIN NARX-RELATED"/>
    <property type="match status" value="1"/>
</dbReference>
<dbReference type="Pfam" id="PF02518">
    <property type="entry name" value="HATPase_c"/>
    <property type="match status" value="1"/>
</dbReference>
<dbReference type="InterPro" id="IPR011712">
    <property type="entry name" value="Sig_transdc_His_kin_sub3_dim/P"/>
</dbReference>
<evidence type="ECO:0000259" key="13">
    <source>
        <dbReference type="Pfam" id="PF23539"/>
    </source>
</evidence>
<evidence type="ECO:0000313" key="15">
    <source>
        <dbReference type="Proteomes" id="UP000658656"/>
    </source>
</evidence>
<comment type="caution">
    <text evidence="14">The sequence shown here is derived from an EMBL/GenBank/DDBJ whole genome shotgun (WGS) entry which is preliminary data.</text>
</comment>
<keyword evidence="15" id="KW-1185">Reference proteome</keyword>
<evidence type="ECO:0000256" key="10">
    <source>
        <dbReference type="SAM" id="Phobius"/>
    </source>
</evidence>
<accession>A0A8H9MF55</accession>
<feature type="transmembrane region" description="Helical" evidence="10">
    <location>
        <begin position="110"/>
        <end position="130"/>
    </location>
</feature>
<dbReference type="InterPro" id="IPR055558">
    <property type="entry name" value="DUF7134"/>
</dbReference>
<feature type="transmembrane region" description="Helical" evidence="10">
    <location>
        <begin position="42"/>
        <end position="61"/>
    </location>
</feature>
<dbReference type="InterPro" id="IPR003594">
    <property type="entry name" value="HATPase_dom"/>
</dbReference>
<reference evidence="14" key="1">
    <citation type="journal article" date="2014" name="Int. J. Syst. Evol. Microbiol.">
        <title>Complete genome sequence of Corynebacterium casei LMG S-19264T (=DSM 44701T), isolated from a smear-ripened cheese.</title>
        <authorList>
            <consortium name="US DOE Joint Genome Institute (JGI-PGF)"/>
            <person name="Walter F."/>
            <person name="Albersmeier A."/>
            <person name="Kalinowski J."/>
            <person name="Ruckert C."/>
        </authorList>
    </citation>
    <scope>NUCLEOTIDE SEQUENCE</scope>
    <source>
        <strain evidence="14">CGMCC 4.7679</strain>
    </source>
</reference>
<evidence type="ECO:0000256" key="5">
    <source>
        <dbReference type="ARBA" id="ARBA00022741"/>
    </source>
</evidence>
<feature type="transmembrane region" description="Helical" evidence="10">
    <location>
        <begin position="168"/>
        <end position="185"/>
    </location>
</feature>
<keyword evidence="3" id="KW-0597">Phosphoprotein</keyword>
<evidence type="ECO:0000256" key="7">
    <source>
        <dbReference type="ARBA" id="ARBA00022840"/>
    </source>
</evidence>
<dbReference type="Pfam" id="PF07730">
    <property type="entry name" value="HisKA_3"/>
    <property type="match status" value="1"/>
</dbReference>
<keyword evidence="7" id="KW-0067">ATP-binding</keyword>
<gene>
    <name evidence="14" type="ORF">GCM10017566_62160</name>
</gene>
<keyword evidence="10" id="KW-0812">Transmembrane</keyword>
<dbReference type="Gene3D" id="3.30.565.10">
    <property type="entry name" value="Histidine kinase-like ATPase, C-terminal domain"/>
    <property type="match status" value="1"/>
</dbReference>
<evidence type="ECO:0000256" key="4">
    <source>
        <dbReference type="ARBA" id="ARBA00022679"/>
    </source>
</evidence>
<comment type="catalytic activity">
    <reaction evidence="1">
        <text>ATP + protein L-histidine = ADP + protein N-phospho-L-histidine.</text>
        <dbReference type="EC" id="2.7.13.3"/>
    </reaction>
</comment>
<dbReference type="Pfam" id="PF23539">
    <property type="entry name" value="DUF7134"/>
    <property type="match status" value="1"/>
</dbReference>
<evidence type="ECO:0000256" key="9">
    <source>
        <dbReference type="SAM" id="MobiDB-lite"/>
    </source>
</evidence>
<feature type="domain" description="Signal transduction histidine kinase subgroup 3 dimerisation and phosphoacceptor" evidence="12">
    <location>
        <begin position="205"/>
        <end position="267"/>
    </location>
</feature>